<dbReference type="InterPro" id="IPR020255">
    <property type="entry name" value="CsgA"/>
</dbReference>
<dbReference type="EMBL" id="BMEV01000050">
    <property type="protein sequence ID" value="GFZ82727.1"/>
    <property type="molecule type" value="Genomic_DNA"/>
</dbReference>
<protein>
    <recommendedName>
        <fullName evidence="3">Sporulation protein</fullName>
    </recommendedName>
</protein>
<dbReference type="Pfam" id="PF17334">
    <property type="entry name" value="CsgA"/>
    <property type="match status" value="1"/>
</dbReference>
<organism evidence="1 2">
    <name type="scientific">Compostibacillus humi</name>
    <dbReference type="NCBI Taxonomy" id="1245525"/>
    <lineage>
        <taxon>Bacteria</taxon>
        <taxon>Bacillati</taxon>
        <taxon>Bacillota</taxon>
        <taxon>Bacilli</taxon>
        <taxon>Bacillales</taxon>
        <taxon>Bacillaceae</taxon>
        <taxon>Compostibacillus</taxon>
    </lineage>
</organism>
<evidence type="ECO:0000313" key="2">
    <source>
        <dbReference type="Proteomes" id="UP000602050"/>
    </source>
</evidence>
<keyword evidence="2" id="KW-1185">Reference proteome</keyword>
<sequence length="75" mass="9029">MRESLSNYSENEMCQQIIAKLEENQYSEEIEFVKDLSEEEISYLDQVLENELDYARNAQDEVRTKQLLEVFEQLF</sequence>
<comment type="caution">
    <text evidence="1">The sequence shown here is derived from an EMBL/GenBank/DDBJ whole genome shotgun (WGS) entry which is preliminary data.</text>
</comment>
<evidence type="ECO:0000313" key="1">
    <source>
        <dbReference type="EMBL" id="GFZ82727.1"/>
    </source>
</evidence>
<name>A0A8J2XIQ6_9BACI</name>
<gene>
    <name evidence="1" type="ORF">GCM10010978_24260</name>
</gene>
<dbReference type="Proteomes" id="UP000602050">
    <property type="component" value="Unassembled WGS sequence"/>
</dbReference>
<reference evidence="1" key="2">
    <citation type="submission" date="2020-09" db="EMBL/GenBank/DDBJ databases">
        <authorList>
            <person name="Sun Q."/>
            <person name="Zhou Y."/>
        </authorList>
    </citation>
    <scope>NUCLEOTIDE SEQUENCE</scope>
    <source>
        <strain evidence="1">CGMCC 1.12360</strain>
    </source>
</reference>
<accession>A0A8J2XIQ6</accession>
<dbReference type="AlphaFoldDB" id="A0A8J2XIQ6"/>
<reference evidence="1" key="1">
    <citation type="journal article" date="2014" name="Int. J. Syst. Evol. Microbiol.">
        <title>Complete genome sequence of Corynebacterium casei LMG S-19264T (=DSM 44701T), isolated from a smear-ripened cheese.</title>
        <authorList>
            <consortium name="US DOE Joint Genome Institute (JGI-PGF)"/>
            <person name="Walter F."/>
            <person name="Albersmeier A."/>
            <person name="Kalinowski J."/>
            <person name="Ruckert C."/>
        </authorList>
    </citation>
    <scope>NUCLEOTIDE SEQUENCE</scope>
    <source>
        <strain evidence="1">CGMCC 1.12360</strain>
    </source>
</reference>
<evidence type="ECO:0008006" key="3">
    <source>
        <dbReference type="Google" id="ProtNLM"/>
    </source>
</evidence>
<proteinExistence type="predicted"/>